<gene>
    <name evidence="2" type="ORF">CPAG_03190</name>
</gene>
<dbReference type="OrthoDB" id="3016366at2759"/>
<dbReference type="EMBL" id="DS268110">
    <property type="protein sequence ID" value="KMM66853.1"/>
    <property type="molecule type" value="Genomic_DNA"/>
</dbReference>
<feature type="region of interest" description="Disordered" evidence="1">
    <location>
        <begin position="1"/>
        <end position="28"/>
    </location>
</feature>
<reference evidence="2 3" key="1">
    <citation type="submission" date="2007-06" db="EMBL/GenBank/DDBJ databases">
        <title>The Genome Sequence of Coccidioides posadasii RMSCC_3488.</title>
        <authorList>
            <consortium name="Coccidioides Genome Resources Consortium"/>
            <consortium name="The Broad Institute Genome Sequencing Platform"/>
            <person name="Henn M.R."/>
            <person name="Sykes S."/>
            <person name="Young S."/>
            <person name="Jaffe D."/>
            <person name="Berlin A."/>
            <person name="Alvarez P."/>
            <person name="Butler J."/>
            <person name="Gnerre S."/>
            <person name="Grabherr M."/>
            <person name="Mauceli E."/>
            <person name="Brockman W."/>
            <person name="Kodira C."/>
            <person name="Alvarado L."/>
            <person name="Zeng Q."/>
            <person name="Crawford M."/>
            <person name="Antoine C."/>
            <person name="Devon K."/>
            <person name="Galgiani J."/>
            <person name="Orsborn K."/>
            <person name="Lewis M.L."/>
            <person name="Nusbaum C."/>
            <person name="Galagan J."/>
            <person name="Birren B."/>
        </authorList>
    </citation>
    <scope>NUCLEOTIDE SEQUENCE [LARGE SCALE GENOMIC DNA]</scope>
    <source>
        <strain evidence="2 3">RMSCC 3488</strain>
    </source>
</reference>
<dbReference type="AlphaFoldDB" id="A0A0J6F9G4"/>
<name>A0A0J6F9G4_COCPO</name>
<reference evidence="3" key="2">
    <citation type="journal article" date="2009" name="Genome Res.">
        <title>Comparative genomic analyses of the human fungal pathogens Coccidioides and their relatives.</title>
        <authorList>
            <person name="Sharpton T.J."/>
            <person name="Stajich J.E."/>
            <person name="Rounsley S.D."/>
            <person name="Gardner M.J."/>
            <person name="Wortman J.R."/>
            <person name="Jordar V.S."/>
            <person name="Maiti R."/>
            <person name="Kodira C.D."/>
            <person name="Neafsey D.E."/>
            <person name="Zeng Q."/>
            <person name="Hung C.-Y."/>
            <person name="McMahan C."/>
            <person name="Muszewska A."/>
            <person name="Grynberg M."/>
            <person name="Mandel M.A."/>
            <person name="Kellner E.M."/>
            <person name="Barker B.M."/>
            <person name="Galgiani J.N."/>
            <person name="Orbach M.J."/>
            <person name="Kirkland T.N."/>
            <person name="Cole G.T."/>
            <person name="Henn M.R."/>
            <person name="Birren B.W."/>
            <person name="Taylor J.W."/>
        </authorList>
    </citation>
    <scope>NUCLEOTIDE SEQUENCE [LARGE SCALE GENOMIC DNA]</scope>
    <source>
        <strain evidence="3">RMSCC 3488</strain>
    </source>
</reference>
<proteinExistence type="predicted"/>
<evidence type="ECO:0000313" key="3">
    <source>
        <dbReference type="Proteomes" id="UP000054567"/>
    </source>
</evidence>
<feature type="compositionally biased region" description="Polar residues" evidence="1">
    <location>
        <begin position="1"/>
        <end position="20"/>
    </location>
</feature>
<dbReference type="Proteomes" id="UP000054567">
    <property type="component" value="Unassembled WGS sequence"/>
</dbReference>
<evidence type="ECO:0000313" key="2">
    <source>
        <dbReference type="EMBL" id="KMM66853.1"/>
    </source>
</evidence>
<evidence type="ECO:0000256" key="1">
    <source>
        <dbReference type="SAM" id="MobiDB-lite"/>
    </source>
</evidence>
<dbReference type="VEuPathDB" id="FungiDB:CPAG_03190"/>
<accession>A0A0J6F9G4</accession>
<sequence length="153" mass="16911">MSNISFAVSSQQANVPNPSTVPAGEPQLNHDLSLEPGGLYVVLFRMAKPGQYHWSLVVAANERTGMMYHNTNLGGAFSLRSSLASTLAQSNTLFDRNQNFESHCLRKRTSLSFCGRARANPYPRQNLPNLVEGGDLCYCRSRLHRIPTGSQSR</sequence>
<reference evidence="3" key="3">
    <citation type="journal article" date="2010" name="Genome Res.">
        <title>Population genomic sequencing of Coccidioides fungi reveals recent hybridization and transposon control.</title>
        <authorList>
            <person name="Neafsey D.E."/>
            <person name="Barker B.M."/>
            <person name="Sharpton T.J."/>
            <person name="Stajich J.E."/>
            <person name="Park D.J."/>
            <person name="Whiston E."/>
            <person name="Hung C.-Y."/>
            <person name="McMahan C."/>
            <person name="White J."/>
            <person name="Sykes S."/>
            <person name="Heiman D."/>
            <person name="Young S."/>
            <person name="Zeng Q."/>
            <person name="Abouelleil A."/>
            <person name="Aftuck L."/>
            <person name="Bessette D."/>
            <person name="Brown A."/>
            <person name="FitzGerald M."/>
            <person name="Lui A."/>
            <person name="Macdonald J.P."/>
            <person name="Priest M."/>
            <person name="Orbach M.J."/>
            <person name="Galgiani J.N."/>
            <person name="Kirkland T.N."/>
            <person name="Cole G.T."/>
            <person name="Birren B.W."/>
            <person name="Henn M.R."/>
            <person name="Taylor J.W."/>
            <person name="Rounsley S.D."/>
        </authorList>
    </citation>
    <scope>NUCLEOTIDE SEQUENCE [LARGE SCALE GENOMIC DNA]</scope>
    <source>
        <strain evidence="3">RMSCC 3488</strain>
    </source>
</reference>
<organism evidence="2 3">
    <name type="scientific">Coccidioides posadasii RMSCC 3488</name>
    <dbReference type="NCBI Taxonomy" id="454284"/>
    <lineage>
        <taxon>Eukaryota</taxon>
        <taxon>Fungi</taxon>
        <taxon>Dikarya</taxon>
        <taxon>Ascomycota</taxon>
        <taxon>Pezizomycotina</taxon>
        <taxon>Eurotiomycetes</taxon>
        <taxon>Eurotiomycetidae</taxon>
        <taxon>Onygenales</taxon>
        <taxon>Onygenaceae</taxon>
        <taxon>Coccidioides</taxon>
    </lineage>
</organism>
<protein>
    <submittedName>
        <fullName evidence="2">Uncharacterized protein</fullName>
    </submittedName>
</protein>